<keyword evidence="3" id="KW-1185">Reference proteome</keyword>
<dbReference type="AlphaFoldDB" id="A0ABD0RBV5"/>
<feature type="non-terminal residue" evidence="2">
    <location>
        <position position="73"/>
    </location>
</feature>
<dbReference type="PANTHER" id="PTHR13029">
    <property type="match status" value="1"/>
</dbReference>
<evidence type="ECO:0000259" key="1">
    <source>
        <dbReference type="PROSITE" id="PS51688"/>
    </source>
</evidence>
<sequence length="73" mass="8348">VDSTEQLKRIAQMRIVEYDYKPEFASRMGIDQCHETGIIAQEVKELLPSAVREMGDITCVNGEKIDNFLMVDK</sequence>
<feature type="domain" description="Peptidase S74" evidence="1">
    <location>
        <begin position="1"/>
        <end position="73"/>
    </location>
</feature>
<dbReference type="InterPro" id="IPR051577">
    <property type="entry name" value="MRF-like"/>
</dbReference>
<comment type="caution">
    <text evidence="2">The sequence shown here is derived from an EMBL/GenBank/DDBJ whole genome shotgun (WGS) entry which is preliminary data.</text>
</comment>
<name>A0ABD0RBV5_CIRMR</name>
<dbReference type="InterPro" id="IPR030392">
    <property type="entry name" value="S74_ICA"/>
</dbReference>
<evidence type="ECO:0000313" key="3">
    <source>
        <dbReference type="Proteomes" id="UP001529510"/>
    </source>
</evidence>
<dbReference type="Pfam" id="PF13884">
    <property type="entry name" value="Peptidase_S74"/>
    <property type="match status" value="1"/>
</dbReference>
<organism evidence="2 3">
    <name type="scientific">Cirrhinus mrigala</name>
    <name type="common">Mrigala</name>
    <dbReference type="NCBI Taxonomy" id="683832"/>
    <lineage>
        <taxon>Eukaryota</taxon>
        <taxon>Metazoa</taxon>
        <taxon>Chordata</taxon>
        <taxon>Craniata</taxon>
        <taxon>Vertebrata</taxon>
        <taxon>Euteleostomi</taxon>
        <taxon>Actinopterygii</taxon>
        <taxon>Neopterygii</taxon>
        <taxon>Teleostei</taxon>
        <taxon>Ostariophysi</taxon>
        <taxon>Cypriniformes</taxon>
        <taxon>Cyprinidae</taxon>
        <taxon>Labeoninae</taxon>
        <taxon>Labeonini</taxon>
        <taxon>Cirrhinus</taxon>
    </lineage>
</organism>
<dbReference type="PANTHER" id="PTHR13029:SF17">
    <property type="entry name" value="MYELIN REGULATORY FACTOR-LIKE PROTEIN"/>
    <property type="match status" value="1"/>
</dbReference>
<proteinExistence type="predicted"/>
<gene>
    <name evidence="2" type="ORF">M9458_008935</name>
</gene>
<dbReference type="PROSITE" id="PS51688">
    <property type="entry name" value="ICA"/>
    <property type="match status" value="1"/>
</dbReference>
<dbReference type="EMBL" id="JAMKFB020000004">
    <property type="protein sequence ID" value="KAL0195363.1"/>
    <property type="molecule type" value="Genomic_DNA"/>
</dbReference>
<dbReference type="Proteomes" id="UP001529510">
    <property type="component" value="Unassembled WGS sequence"/>
</dbReference>
<feature type="non-terminal residue" evidence="2">
    <location>
        <position position="1"/>
    </location>
</feature>
<evidence type="ECO:0000313" key="2">
    <source>
        <dbReference type="EMBL" id="KAL0195363.1"/>
    </source>
</evidence>
<accession>A0ABD0RBV5</accession>
<reference evidence="2 3" key="1">
    <citation type="submission" date="2024-05" db="EMBL/GenBank/DDBJ databases">
        <title>Genome sequencing and assembly of Indian major carp, Cirrhinus mrigala (Hamilton, 1822).</title>
        <authorList>
            <person name="Mohindra V."/>
            <person name="Chowdhury L.M."/>
            <person name="Lal K."/>
            <person name="Jena J.K."/>
        </authorList>
    </citation>
    <scope>NUCLEOTIDE SEQUENCE [LARGE SCALE GENOMIC DNA]</scope>
    <source>
        <strain evidence="2">CM1030</strain>
        <tissue evidence="2">Blood</tissue>
    </source>
</reference>
<protein>
    <recommendedName>
        <fullName evidence="1">Peptidase S74 domain-containing protein</fullName>
    </recommendedName>
</protein>